<dbReference type="GO" id="GO:0015413">
    <property type="term" value="F:ABC-type nickel transporter activity"/>
    <property type="evidence" value="ECO:0007669"/>
    <property type="project" value="UniProtKB-EC"/>
</dbReference>
<evidence type="ECO:0000256" key="11">
    <source>
        <dbReference type="ARBA" id="ARBA00039098"/>
    </source>
</evidence>
<dbReference type="CDD" id="cd03257">
    <property type="entry name" value="ABC_NikE_OppD_transporters"/>
    <property type="match status" value="1"/>
</dbReference>
<reference evidence="15" key="2">
    <citation type="submission" date="2021-01" db="EMBL/GenBank/DDBJ databases">
        <authorList>
            <person name="Hahn C.R."/>
            <person name="Youssef N.H."/>
            <person name="Elshahed M."/>
        </authorList>
    </citation>
    <scope>NUCLEOTIDE SEQUENCE</scope>
    <source>
        <strain evidence="15">Zod_Metabat.24</strain>
    </source>
</reference>
<keyword evidence="7" id="KW-1278">Translocase</keyword>
<keyword evidence="5" id="KW-0547">Nucleotide-binding</keyword>
<dbReference type="InterPro" id="IPR050388">
    <property type="entry name" value="ABC_Ni/Peptide_Import"/>
</dbReference>
<dbReference type="PANTHER" id="PTHR43297:SF13">
    <property type="entry name" value="NICKEL ABC TRANSPORTER, ATP-BINDING PROTEIN"/>
    <property type="match status" value="1"/>
</dbReference>
<evidence type="ECO:0000256" key="6">
    <source>
        <dbReference type="ARBA" id="ARBA00022840"/>
    </source>
</evidence>
<dbReference type="InterPro" id="IPR003593">
    <property type="entry name" value="AAA+_ATPase"/>
</dbReference>
<keyword evidence="3" id="KW-0813">Transport</keyword>
<keyword evidence="8" id="KW-0406">Ion transport</keyword>
<name>A0A9D8KFI2_9DELT</name>
<feature type="domain" description="ABC transporter" evidence="14">
    <location>
        <begin position="5"/>
        <end position="255"/>
    </location>
</feature>
<dbReference type="Pfam" id="PF00005">
    <property type="entry name" value="ABC_tran"/>
    <property type="match status" value="1"/>
</dbReference>
<organism evidence="15 16">
    <name type="scientific">Candidatus Zymogenus saltonus</name>
    <dbReference type="NCBI Taxonomy" id="2844893"/>
    <lineage>
        <taxon>Bacteria</taxon>
        <taxon>Deltaproteobacteria</taxon>
        <taxon>Candidatus Zymogenia</taxon>
        <taxon>Candidatus Zymogeniales</taxon>
        <taxon>Candidatus Zymogenaceae</taxon>
        <taxon>Candidatus Zymogenus</taxon>
    </lineage>
</organism>
<dbReference type="SMART" id="SM00382">
    <property type="entry name" value="AAA"/>
    <property type="match status" value="1"/>
</dbReference>
<dbReference type="GO" id="GO:0015833">
    <property type="term" value="P:peptide transport"/>
    <property type="evidence" value="ECO:0007669"/>
    <property type="project" value="InterPro"/>
</dbReference>
<dbReference type="PROSITE" id="PS00211">
    <property type="entry name" value="ABC_TRANSPORTER_1"/>
    <property type="match status" value="1"/>
</dbReference>
<dbReference type="PROSITE" id="PS50893">
    <property type="entry name" value="ABC_TRANSPORTER_2"/>
    <property type="match status" value="1"/>
</dbReference>
<proteinExistence type="inferred from homology"/>
<comment type="caution">
    <text evidence="15">The sequence shown here is derived from an EMBL/GenBank/DDBJ whole genome shotgun (WGS) entry which is preliminary data.</text>
</comment>
<dbReference type="InterPro" id="IPR027417">
    <property type="entry name" value="P-loop_NTPase"/>
</dbReference>
<evidence type="ECO:0000256" key="12">
    <source>
        <dbReference type="ARBA" id="ARBA00044143"/>
    </source>
</evidence>
<evidence type="ECO:0000313" key="16">
    <source>
        <dbReference type="Proteomes" id="UP000809273"/>
    </source>
</evidence>
<keyword evidence="6 15" id="KW-0067">ATP-binding</keyword>
<accession>A0A9D8KFI2</accession>
<dbReference type="EC" id="7.2.2.11" evidence="11"/>
<evidence type="ECO:0000256" key="8">
    <source>
        <dbReference type="ARBA" id="ARBA00023065"/>
    </source>
</evidence>
<comment type="catalytic activity">
    <reaction evidence="13">
        <text>Ni(2+)(out) + ATP + H2O = Ni(2+)(in) + ADP + phosphate + H(+)</text>
        <dbReference type="Rhea" id="RHEA:15557"/>
        <dbReference type="ChEBI" id="CHEBI:15377"/>
        <dbReference type="ChEBI" id="CHEBI:15378"/>
        <dbReference type="ChEBI" id="CHEBI:30616"/>
        <dbReference type="ChEBI" id="CHEBI:43474"/>
        <dbReference type="ChEBI" id="CHEBI:49786"/>
        <dbReference type="ChEBI" id="CHEBI:456216"/>
        <dbReference type="EC" id="7.2.2.11"/>
    </reaction>
    <physiologicalReaction direction="left-to-right" evidence="13">
        <dbReference type="Rhea" id="RHEA:15558"/>
    </physiologicalReaction>
</comment>
<evidence type="ECO:0000256" key="1">
    <source>
        <dbReference type="ARBA" id="ARBA00004202"/>
    </source>
</evidence>
<evidence type="ECO:0000256" key="10">
    <source>
        <dbReference type="ARBA" id="ARBA00038669"/>
    </source>
</evidence>
<dbReference type="SUPFAM" id="SSF52540">
    <property type="entry name" value="P-loop containing nucleoside triphosphate hydrolases"/>
    <property type="match status" value="1"/>
</dbReference>
<gene>
    <name evidence="15" type="ORF">JW984_06720</name>
</gene>
<protein>
    <recommendedName>
        <fullName evidence="12">Nickel import system ATP-binding protein NikD</fullName>
        <ecNumber evidence="11">7.2.2.11</ecNumber>
    </recommendedName>
</protein>
<evidence type="ECO:0000256" key="3">
    <source>
        <dbReference type="ARBA" id="ARBA00022448"/>
    </source>
</evidence>
<evidence type="ECO:0000259" key="14">
    <source>
        <dbReference type="PROSITE" id="PS50893"/>
    </source>
</evidence>
<dbReference type="Proteomes" id="UP000809273">
    <property type="component" value="Unassembled WGS sequence"/>
</dbReference>
<evidence type="ECO:0000256" key="9">
    <source>
        <dbReference type="ARBA" id="ARBA00023136"/>
    </source>
</evidence>
<comment type="subunit">
    <text evidence="10">The complex is composed of two ATP-binding proteins (NikD and NikE), two transmembrane proteins (NikB and NikC) and a solute-binding protein (NikA).</text>
</comment>
<dbReference type="FunFam" id="3.40.50.300:FF:000016">
    <property type="entry name" value="Oligopeptide ABC transporter ATP-binding component"/>
    <property type="match status" value="1"/>
</dbReference>
<dbReference type="NCBIfam" id="TIGR01727">
    <property type="entry name" value="oligo_HPY"/>
    <property type="match status" value="1"/>
</dbReference>
<dbReference type="InterPro" id="IPR017871">
    <property type="entry name" value="ABC_transporter-like_CS"/>
</dbReference>
<dbReference type="AlphaFoldDB" id="A0A9D8KFI2"/>
<evidence type="ECO:0000256" key="4">
    <source>
        <dbReference type="ARBA" id="ARBA00022475"/>
    </source>
</evidence>
<comment type="similarity">
    <text evidence="2">Belongs to the ABC transporter superfamily.</text>
</comment>
<evidence type="ECO:0000256" key="13">
    <source>
        <dbReference type="ARBA" id="ARBA00048610"/>
    </source>
</evidence>
<dbReference type="Gene3D" id="3.40.50.300">
    <property type="entry name" value="P-loop containing nucleotide triphosphate hydrolases"/>
    <property type="match status" value="1"/>
</dbReference>
<keyword evidence="9" id="KW-0472">Membrane</keyword>
<dbReference type="Pfam" id="PF08352">
    <property type="entry name" value="oligo_HPY"/>
    <property type="match status" value="1"/>
</dbReference>
<comment type="subcellular location">
    <subcellularLocation>
        <location evidence="1">Cell membrane</location>
        <topology evidence="1">Peripheral membrane protein</topology>
    </subcellularLocation>
</comment>
<reference evidence="15" key="1">
    <citation type="journal article" date="2021" name="Environ. Microbiol.">
        <title>Genomic characterization of three novel Desulfobacterota classes expand the metabolic and phylogenetic diversity of the phylum.</title>
        <authorList>
            <person name="Murphy C.L."/>
            <person name="Biggerstaff J."/>
            <person name="Eichhorn A."/>
            <person name="Ewing E."/>
            <person name="Shahan R."/>
            <person name="Soriano D."/>
            <person name="Stewart S."/>
            <person name="VanMol K."/>
            <person name="Walker R."/>
            <person name="Walters P."/>
            <person name="Elshahed M.S."/>
            <person name="Youssef N.H."/>
        </authorList>
    </citation>
    <scope>NUCLEOTIDE SEQUENCE</scope>
    <source>
        <strain evidence="15">Zod_Metabat.24</strain>
    </source>
</reference>
<evidence type="ECO:0000256" key="7">
    <source>
        <dbReference type="ARBA" id="ARBA00022967"/>
    </source>
</evidence>
<sequence length="320" mass="36001">MSEILKVENLKTHFFTDRGTIRAVDGVDLSVKKRETLGLVGESGSGKSMTALSIMRLVPPPGKTVSGSIRFKGSDLLNIEDREMRKIRGDEISMIFQEPMTSLNPVYTIGEQIAEVFRYHRDMSRDEIEERSIEMLRQVEIPSPESRYRDYPHQLSGGMRQRVMIAMALALSPDLMIADEPTTALDVTIQASILDLINKIKEEMEMSVILITHDLGVVHEVADRISVMYAGAIVEESSVADLFKNPLHPYTRALLKSLPSRNVGGKKLFTIPGSVPKLSDLPVGCRFSPRCRDVMDICLKEEPEMKGEYPSPRVRCWLYC</sequence>
<dbReference type="GO" id="GO:0016887">
    <property type="term" value="F:ATP hydrolysis activity"/>
    <property type="evidence" value="ECO:0007669"/>
    <property type="project" value="InterPro"/>
</dbReference>
<dbReference type="EMBL" id="JAFGIX010000032">
    <property type="protein sequence ID" value="MBN1572876.1"/>
    <property type="molecule type" value="Genomic_DNA"/>
</dbReference>
<dbReference type="GO" id="GO:0005886">
    <property type="term" value="C:plasma membrane"/>
    <property type="evidence" value="ECO:0007669"/>
    <property type="project" value="UniProtKB-SubCell"/>
</dbReference>
<dbReference type="GO" id="GO:0005524">
    <property type="term" value="F:ATP binding"/>
    <property type="evidence" value="ECO:0007669"/>
    <property type="project" value="UniProtKB-KW"/>
</dbReference>
<evidence type="ECO:0000256" key="5">
    <source>
        <dbReference type="ARBA" id="ARBA00022741"/>
    </source>
</evidence>
<keyword evidence="4" id="KW-1003">Cell membrane</keyword>
<dbReference type="InterPro" id="IPR003439">
    <property type="entry name" value="ABC_transporter-like_ATP-bd"/>
</dbReference>
<evidence type="ECO:0000313" key="15">
    <source>
        <dbReference type="EMBL" id="MBN1572876.1"/>
    </source>
</evidence>
<dbReference type="PANTHER" id="PTHR43297">
    <property type="entry name" value="OLIGOPEPTIDE TRANSPORT ATP-BINDING PROTEIN APPD"/>
    <property type="match status" value="1"/>
</dbReference>
<evidence type="ECO:0000256" key="2">
    <source>
        <dbReference type="ARBA" id="ARBA00005417"/>
    </source>
</evidence>
<dbReference type="InterPro" id="IPR013563">
    <property type="entry name" value="Oligopep_ABC_C"/>
</dbReference>